<dbReference type="AlphaFoldDB" id="A0A0F9LXI1"/>
<protein>
    <submittedName>
        <fullName evidence="1">Uncharacterized protein</fullName>
    </submittedName>
</protein>
<dbReference type="EMBL" id="LAZR01006482">
    <property type="protein sequence ID" value="KKM91831.1"/>
    <property type="molecule type" value="Genomic_DNA"/>
</dbReference>
<proteinExistence type="predicted"/>
<reference evidence="1" key="1">
    <citation type="journal article" date="2015" name="Nature">
        <title>Complex archaea that bridge the gap between prokaryotes and eukaryotes.</title>
        <authorList>
            <person name="Spang A."/>
            <person name="Saw J.H."/>
            <person name="Jorgensen S.L."/>
            <person name="Zaremba-Niedzwiedzka K."/>
            <person name="Martijn J."/>
            <person name="Lind A.E."/>
            <person name="van Eijk R."/>
            <person name="Schleper C."/>
            <person name="Guy L."/>
            <person name="Ettema T.J."/>
        </authorList>
    </citation>
    <scope>NUCLEOTIDE SEQUENCE</scope>
</reference>
<sequence length="92" mass="10653">MRSKNKNENILNMELTFSRKLKIIRDILVSLSQIFILLDPLLDKMLIMEEAGEFYKNGTFEKATQLFGDISSQCKELANPSITPEIFKNLRD</sequence>
<comment type="caution">
    <text evidence="1">The sequence shown here is derived from an EMBL/GenBank/DDBJ whole genome shotgun (WGS) entry which is preliminary data.</text>
</comment>
<name>A0A0F9LXI1_9ZZZZ</name>
<organism evidence="1">
    <name type="scientific">marine sediment metagenome</name>
    <dbReference type="NCBI Taxonomy" id="412755"/>
    <lineage>
        <taxon>unclassified sequences</taxon>
        <taxon>metagenomes</taxon>
        <taxon>ecological metagenomes</taxon>
    </lineage>
</organism>
<evidence type="ECO:0000313" key="1">
    <source>
        <dbReference type="EMBL" id="KKM91831.1"/>
    </source>
</evidence>
<accession>A0A0F9LXI1</accession>
<gene>
    <name evidence="1" type="ORF">LCGC14_1224550</name>
</gene>